<accession>A0A0A9AP07</accession>
<name>A0A0A9AP07_ARUDO</name>
<proteinExistence type="predicted"/>
<organism evidence="1">
    <name type="scientific">Arundo donax</name>
    <name type="common">Giant reed</name>
    <name type="synonym">Donax arundinaceus</name>
    <dbReference type="NCBI Taxonomy" id="35708"/>
    <lineage>
        <taxon>Eukaryota</taxon>
        <taxon>Viridiplantae</taxon>
        <taxon>Streptophyta</taxon>
        <taxon>Embryophyta</taxon>
        <taxon>Tracheophyta</taxon>
        <taxon>Spermatophyta</taxon>
        <taxon>Magnoliopsida</taxon>
        <taxon>Liliopsida</taxon>
        <taxon>Poales</taxon>
        <taxon>Poaceae</taxon>
        <taxon>PACMAD clade</taxon>
        <taxon>Arundinoideae</taxon>
        <taxon>Arundineae</taxon>
        <taxon>Arundo</taxon>
    </lineage>
</organism>
<dbReference type="EMBL" id="GBRH01244431">
    <property type="protein sequence ID" value="JAD53464.1"/>
    <property type="molecule type" value="Transcribed_RNA"/>
</dbReference>
<evidence type="ECO:0000313" key="1">
    <source>
        <dbReference type="EMBL" id="JAD53464.1"/>
    </source>
</evidence>
<protein>
    <submittedName>
        <fullName evidence="1">Uncharacterized protein</fullName>
    </submittedName>
</protein>
<dbReference type="AlphaFoldDB" id="A0A0A9AP07"/>
<reference evidence="1" key="1">
    <citation type="submission" date="2014-09" db="EMBL/GenBank/DDBJ databases">
        <authorList>
            <person name="Magalhaes I.L.F."/>
            <person name="Oliveira U."/>
            <person name="Santos F.R."/>
            <person name="Vidigal T.H.D.A."/>
            <person name="Brescovit A.D."/>
            <person name="Santos A.J."/>
        </authorList>
    </citation>
    <scope>NUCLEOTIDE SEQUENCE</scope>
    <source>
        <tissue evidence="1">Shoot tissue taken approximately 20 cm above the soil surface</tissue>
    </source>
</reference>
<sequence>MGVVFTSRVLDCSVNQIGLTAVIDMHNSYRVRRTKQTCRPCPHEDSATIPQPSFRHECANQRGLRIELLTL</sequence>
<reference evidence="1" key="2">
    <citation type="journal article" date="2015" name="Data Brief">
        <title>Shoot transcriptome of the giant reed, Arundo donax.</title>
        <authorList>
            <person name="Barrero R.A."/>
            <person name="Guerrero F.D."/>
            <person name="Moolhuijzen P."/>
            <person name="Goolsby J.A."/>
            <person name="Tidwell J."/>
            <person name="Bellgard S.E."/>
            <person name="Bellgard M.I."/>
        </authorList>
    </citation>
    <scope>NUCLEOTIDE SEQUENCE</scope>
    <source>
        <tissue evidence="1">Shoot tissue taken approximately 20 cm above the soil surface</tissue>
    </source>
</reference>